<dbReference type="Pfam" id="PF04909">
    <property type="entry name" value="Amidohydro_2"/>
    <property type="match status" value="1"/>
</dbReference>
<dbReference type="GO" id="GO:0016787">
    <property type="term" value="F:hydrolase activity"/>
    <property type="evidence" value="ECO:0007669"/>
    <property type="project" value="InterPro"/>
</dbReference>
<dbReference type="AlphaFoldDB" id="A0A917WPD5"/>
<evidence type="ECO:0000259" key="2">
    <source>
        <dbReference type="Pfam" id="PF04909"/>
    </source>
</evidence>
<dbReference type="InterPro" id="IPR032466">
    <property type="entry name" value="Metal_Hydrolase"/>
</dbReference>
<reference evidence="3" key="2">
    <citation type="submission" date="2020-09" db="EMBL/GenBank/DDBJ databases">
        <authorList>
            <person name="Sun Q."/>
            <person name="Ohkuma M."/>
        </authorList>
    </citation>
    <scope>NUCLEOTIDE SEQUENCE</scope>
    <source>
        <strain evidence="3">JCM 19831</strain>
    </source>
</reference>
<reference evidence="3" key="1">
    <citation type="journal article" date="2014" name="Int. J. Syst. Evol. Microbiol.">
        <title>Complete genome sequence of Corynebacterium casei LMG S-19264T (=DSM 44701T), isolated from a smear-ripened cheese.</title>
        <authorList>
            <consortium name="US DOE Joint Genome Institute (JGI-PGF)"/>
            <person name="Walter F."/>
            <person name="Albersmeier A."/>
            <person name="Kalinowski J."/>
            <person name="Ruckert C."/>
        </authorList>
    </citation>
    <scope>NUCLEOTIDE SEQUENCE</scope>
    <source>
        <strain evidence="3">JCM 19831</strain>
    </source>
</reference>
<evidence type="ECO:0000256" key="1">
    <source>
        <dbReference type="ARBA" id="ARBA00023239"/>
    </source>
</evidence>
<dbReference type="PANTHER" id="PTHR21240">
    <property type="entry name" value="2-AMINO-3-CARBOXYLMUCONATE-6-SEMIALDEHYDE DECARBOXYLASE"/>
    <property type="match status" value="1"/>
</dbReference>
<protein>
    <submittedName>
        <fullName evidence="3">Amidohydrolase</fullName>
    </submittedName>
</protein>
<dbReference type="RefSeq" id="WP_190249717.1">
    <property type="nucleotide sequence ID" value="NZ_BMPI01000009.1"/>
</dbReference>
<organism evidence="3 4">
    <name type="scientific">Dactylosporangium sucinum</name>
    <dbReference type="NCBI Taxonomy" id="1424081"/>
    <lineage>
        <taxon>Bacteria</taxon>
        <taxon>Bacillati</taxon>
        <taxon>Actinomycetota</taxon>
        <taxon>Actinomycetes</taxon>
        <taxon>Micromonosporales</taxon>
        <taxon>Micromonosporaceae</taxon>
        <taxon>Dactylosporangium</taxon>
    </lineage>
</organism>
<dbReference type="Gene3D" id="3.20.20.140">
    <property type="entry name" value="Metal-dependent hydrolases"/>
    <property type="match status" value="1"/>
</dbReference>
<keyword evidence="1" id="KW-0456">Lyase</keyword>
<dbReference type="Proteomes" id="UP000642070">
    <property type="component" value="Unassembled WGS sequence"/>
</dbReference>
<dbReference type="SUPFAM" id="SSF51556">
    <property type="entry name" value="Metallo-dependent hydrolases"/>
    <property type="match status" value="1"/>
</dbReference>
<dbReference type="GO" id="GO:0019748">
    <property type="term" value="P:secondary metabolic process"/>
    <property type="evidence" value="ECO:0007669"/>
    <property type="project" value="TreeGrafter"/>
</dbReference>
<evidence type="ECO:0000313" key="3">
    <source>
        <dbReference type="EMBL" id="GGM20900.1"/>
    </source>
</evidence>
<sequence length="272" mass="28594">MIIDVHCHVWPDHIAPKILASRPAALDPVFDGTVGGLLRTMDAAGVDRAACLGIANVARTVHRTNEFIGSIDRTRLIPFGTVHPDLTPEENLRSLTDNGIGGVKLHPLFQELSLADPRVIAIAHALAEAGIVVITHAGAGGDAAANERGAPRNLMTLHTAVPGLQLIACHYGGYHRLDEAEAAVLGSPIVLETSWPPRLADLDPSRLRSIIRRHGADRIVFGSDWPMADPAAEIATIRSLGLEAAEEAAILGGTLAGLLGVSGHATRECASP</sequence>
<feature type="domain" description="Amidohydrolase-related" evidence="2">
    <location>
        <begin position="3"/>
        <end position="254"/>
    </location>
</feature>
<accession>A0A917WPD5</accession>
<dbReference type="InterPro" id="IPR006680">
    <property type="entry name" value="Amidohydro-rel"/>
</dbReference>
<dbReference type="GO" id="GO:0005737">
    <property type="term" value="C:cytoplasm"/>
    <property type="evidence" value="ECO:0007669"/>
    <property type="project" value="TreeGrafter"/>
</dbReference>
<dbReference type="InterPro" id="IPR032465">
    <property type="entry name" value="ACMSD"/>
</dbReference>
<comment type="caution">
    <text evidence="3">The sequence shown here is derived from an EMBL/GenBank/DDBJ whole genome shotgun (WGS) entry which is preliminary data.</text>
</comment>
<dbReference type="PANTHER" id="PTHR21240:SF28">
    <property type="entry name" value="ISO-OROTATE DECARBOXYLASE (EUROFUNG)"/>
    <property type="match status" value="1"/>
</dbReference>
<dbReference type="GO" id="GO:0016831">
    <property type="term" value="F:carboxy-lyase activity"/>
    <property type="evidence" value="ECO:0007669"/>
    <property type="project" value="InterPro"/>
</dbReference>
<keyword evidence="4" id="KW-1185">Reference proteome</keyword>
<dbReference type="EMBL" id="BMPI01000009">
    <property type="protein sequence ID" value="GGM20900.1"/>
    <property type="molecule type" value="Genomic_DNA"/>
</dbReference>
<proteinExistence type="predicted"/>
<gene>
    <name evidence="3" type="ORF">GCM10007977_022550</name>
</gene>
<name>A0A917WPD5_9ACTN</name>
<evidence type="ECO:0000313" key="4">
    <source>
        <dbReference type="Proteomes" id="UP000642070"/>
    </source>
</evidence>